<organism evidence="4 5">
    <name type="scientific">Streptosporangium carneum</name>
    <dbReference type="NCBI Taxonomy" id="47481"/>
    <lineage>
        <taxon>Bacteria</taxon>
        <taxon>Bacillati</taxon>
        <taxon>Actinomycetota</taxon>
        <taxon>Actinomycetes</taxon>
        <taxon>Streptosporangiales</taxon>
        <taxon>Streptosporangiaceae</taxon>
        <taxon>Streptosporangium</taxon>
    </lineage>
</organism>
<name>A0A9W6MC22_9ACTN</name>
<proteinExistence type="predicted"/>
<protein>
    <recommendedName>
        <fullName evidence="6">Acyl-CoA synthetase</fullName>
    </recommendedName>
</protein>
<feature type="domain" description="AMP-binding enzyme C-terminal" evidence="3">
    <location>
        <begin position="433"/>
        <end position="509"/>
    </location>
</feature>
<evidence type="ECO:0000259" key="3">
    <source>
        <dbReference type="Pfam" id="PF13193"/>
    </source>
</evidence>
<evidence type="ECO:0000259" key="2">
    <source>
        <dbReference type="Pfam" id="PF00501"/>
    </source>
</evidence>
<dbReference type="RefSeq" id="WP_271217426.1">
    <property type="nucleotide sequence ID" value="NZ_BAAAVD010000065.1"/>
</dbReference>
<dbReference type="Pfam" id="PF13193">
    <property type="entry name" value="AMP-binding_C"/>
    <property type="match status" value="1"/>
</dbReference>
<accession>A0A9W6MC22</accession>
<gene>
    <name evidence="4" type="ORF">GCM10017600_23540</name>
</gene>
<dbReference type="Gene3D" id="3.30.300.30">
    <property type="match status" value="1"/>
</dbReference>
<dbReference type="GO" id="GO:0043041">
    <property type="term" value="P:amino acid activation for nonribosomal peptide biosynthetic process"/>
    <property type="evidence" value="ECO:0007669"/>
    <property type="project" value="TreeGrafter"/>
</dbReference>
<dbReference type="GO" id="GO:0044550">
    <property type="term" value="P:secondary metabolite biosynthetic process"/>
    <property type="evidence" value="ECO:0007669"/>
    <property type="project" value="TreeGrafter"/>
</dbReference>
<dbReference type="InterPro" id="IPR042099">
    <property type="entry name" value="ANL_N_sf"/>
</dbReference>
<dbReference type="SUPFAM" id="SSF56801">
    <property type="entry name" value="Acetyl-CoA synthetase-like"/>
    <property type="match status" value="1"/>
</dbReference>
<dbReference type="AlphaFoldDB" id="A0A9W6MC22"/>
<dbReference type="PANTHER" id="PTHR45527">
    <property type="entry name" value="NONRIBOSOMAL PEPTIDE SYNTHETASE"/>
    <property type="match status" value="1"/>
</dbReference>
<dbReference type="Pfam" id="PF00501">
    <property type="entry name" value="AMP-binding"/>
    <property type="match status" value="1"/>
</dbReference>
<dbReference type="Proteomes" id="UP001143474">
    <property type="component" value="Unassembled WGS sequence"/>
</dbReference>
<feature type="region of interest" description="Disordered" evidence="1">
    <location>
        <begin position="113"/>
        <end position="145"/>
    </location>
</feature>
<dbReference type="GO" id="GO:0005737">
    <property type="term" value="C:cytoplasm"/>
    <property type="evidence" value="ECO:0007669"/>
    <property type="project" value="TreeGrafter"/>
</dbReference>
<feature type="compositionally biased region" description="Basic and acidic residues" evidence="1">
    <location>
        <begin position="120"/>
        <end position="137"/>
    </location>
</feature>
<keyword evidence="5" id="KW-1185">Reference proteome</keyword>
<reference evidence="4" key="2">
    <citation type="submission" date="2023-01" db="EMBL/GenBank/DDBJ databases">
        <authorList>
            <person name="Sun Q."/>
            <person name="Evtushenko L."/>
        </authorList>
    </citation>
    <scope>NUCLEOTIDE SEQUENCE</scope>
    <source>
        <strain evidence="4">VKM Ac-2007</strain>
    </source>
</reference>
<dbReference type="GO" id="GO:0031177">
    <property type="term" value="F:phosphopantetheine binding"/>
    <property type="evidence" value="ECO:0007669"/>
    <property type="project" value="TreeGrafter"/>
</dbReference>
<evidence type="ECO:0008006" key="6">
    <source>
        <dbReference type="Google" id="ProtNLM"/>
    </source>
</evidence>
<dbReference type="InterPro" id="IPR045851">
    <property type="entry name" value="AMP-bd_C_sf"/>
</dbReference>
<sequence length="524" mass="55296">MSYPYCDVTKAFADAAGRHPDRPAIAHNGRSLTYAELDAWVRATARRLGPRPGVVGVVTSRSAATVACLLGTLAAGGTYCPIDPAHPEPRRRALMSASGCRLVIAAEPGASVPPGVRPVDLPDRAEATRNAGPDRADSAPSSASSRVAGSALDAVPVAADDPAYILFTSGSTGEPKPVVTPRGAVSTVVGALRDLFGLTPADRVLQFASLNWDTCFEEILPTLTAGAALVFHDDAYSGSFRRMLRMIDAERITVLDLPSAFWHELVRHLVEERAALPASLRLVVVGGEAVNPVRLADWCALDTAAIRLVNTYGCTETTLITHAVDLHGPLAARRAAPWRAGERVPIGHALPHVRQHLGEGGELLVGGPSLALGYRGRPDATAERFVEIDLGAGPERYFRTGDRVGRTPDGALVHEGRLDHELKVRGVRVDPAEVEAQIAGHPQVGAVAVAGAVVADHTTLAAYIVPRSPSGVVALADDVLSYLRDRVPSHLVPSRITVVPELVYTASGKVDRAGSHRRYASAAV</sequence>
<dbReference type="PROSITE" id="PS00455">
    <property type="entry name" value="AMP_BINDING"/>
    <property type="match status" value="1"/>
</dbReference>
<evidence type="ECO:0000256" key="1">
    <source>
        <dbReference type="SAM" id="MobiDB-lite"/>
    </source>
</evidence>
<dbReference type="InterPro" id="IPR025110">
    <property type="entry name" value="AMP-bd_C"/>
</dbReference>
<dbReference type="InterPro" id="IPR000873">
    <property type="entry name" value="AMP-dep_synth/lig_dom"/>
</dbReference>
<dbReference type="EMBL" id="BSEV01000003">
    <property type="protein sequence ID" value="GLK08949.1"/>
    <property type="molecule type" value="Genomic_DNA"/>
</dbReference>
<evidence type="ECO:0000313" key="4">
    <source>
        <dbReference type="EMBL" id="GLK08949.1"/>
    </source>
</evidence>
<dbReference type="PANTHER" id="PTHR45527:SF1">
    <property type="entry name" value="FATTY ACID SYNTHASE"/>
    <property type="match status" value="1"/>
</dbReference>
<dbReference type="Gene3D" id="3.40.50.12780">
    <property type="entry name" value="N-terminal domain of ligase-like"/>
    <property type="match status" value="1"/>
</dbReference>
<reference evidence="4" key="1">
    <citation type="journal article" date="2014" name="Int. J. Syst. Evol. Microbiol.">
        <title>Complete genome sequence of Corynebacterium casei LMG S-19264T (=DSM 44701T), isolated from a smear-ripened cheese.</title>
        <authorList>
            <consortium name="US DOE Joint Genome Institute (JGI-PGF)"/>
            <person name="Walter F."/>
            <person name="Albersmeier A."/>
            <person name="Kalinowski J."/>
            <person name="Ruckert C."/>
        </authorList>
    </citation>
    <scope>NUCLEOTIDE SEQUENCE</scope>
    <source>
        <strain evidence="4">VKM Ac-2007</strain>
    </source>
</reference>
<evidence type="ECO:0000313" key="5">
    <source>
        <dbReference type="Proteomes" id="UP001143474"/>
    </source>
</evidence>
<feature type="domain" description="AMP-dependent synthetase/ligase" evidence="2">
    <location>
        <begin position="12"/>
        <end position="374"/>
    </location>
</feature>
<dbReference type="InterPro" id="IPR020845">
    <property type="entry name" value="AMP-binding_CS"/>
</dbReference>
<comment type="caution">
    <text evidence="4">The sequence shown here is derived from an EMBL/GenBank/DDBJ whole genome shotgun (WGS) entry which is preliminary data.</text>
</comment>